<evidence type="ECO:0000313" key="1">
    <source>
        <dbReference type="EMBL" id="KAJ0184750.1"/>
    </source>
</evidence>
<organism evidence="1 2">
    <name type="scientific">Lactuca sativa</name>
    <name type="common">Garden lettuce</name>
    <dbReference type="NCBI Taxonomy" id="4236"/>
    <lineage>
        <taxon>Eukaryota</taxon>
        <taxon>Viridiplantae</taxon>
        <taxon>Streptophyta</taxon>
        <taxon>Embryophyta</taxon>
        <taxon>Tracheophyta</taxon>
        <taxon>Spermatophyta</taxon>
        <taxon>Magnoliopsida</taxon>
        <taxon>eudicotyledons</taxon>
        <taxon>Gunneridae</taxon>
        <taxon>Pentapetalae</taxon>
        <taxon>asterids</taxon>
        <taxon>campanulids</taxon>
        <taxon>Asterales</taxon>
        <taxon>Asteraceae</taxon>
        <taxon>Cichorioideae</taxon>
        <taxon>Cichorieae</taxon>
        <taxon>Lactucinae</taxon>
        <taxon>Lactuca</taxon>
    </lineage>
</organism>
<sequence length="88" mass="10323">MRFIKKQPDGNTNHFLTLKIFALFLEKTELKEIELEISLRWSKIIRRTDDVFHAIGLIIESLKEISKDLSQGIKFDIKINELSEKIPP</sequence>
<proteinExistence type="predicted"/>
<evidence type="ECO:0000313" key="2">
    <source>
        <dbReference type="Proteomes" id="UP000235145"/>
    </source>
</evidence>
<keyword evidence="2" id="KW-1185">Reference proteome</keyword>
<dbReference type="Proteomes" id="UP000235145">
    <property type="component" value="Unassembled WGS sequence"/>
</dbReference>
<dbReference type="AlphaFoldDB" id="A0A9R1WLH5"/>
<name>A0A9R1WLH5_LACSA</name>
<accession>A0A9R1WLH5</accession>
<gene>
    <name evidence="1" type="ORF">LSAT_V11C900460540</name>
</gene>
<protein>
    <submittedName>
        <fullName evidence="1">Uncharacterized protein</fullName>
    </submittedName>
</protein>
<comment type="caution">
    <text evidence="1">The sequence shown here is derived from an EMBL/GenBank/DDBJ whole genome shotgun (WGS) entry which is preliminary data.</text>
</comment>
<dbReference type="EMBL" id="NBSK02000009">
    <property type="protein sequence ID" value="KAJ0184750.1"/>
    <property type="molecule type" value="Genomic_DNA"/>
</dbReference>
<reference evidence="1 2" key="1">
    <citation type="journal article" date="2017" name="Nat. Commun.">
        <title>Genome assembly with in vitro proximity ligation data and whole-genome triplication in lettuce.</title>
        <authorList>
            <person name="Reyes-Chin-Wo S."/>
            <person name="Wang Z."/>
            <person name="Yang X."/>
            <person name="Kozik A."/>
            <person name="Arikit S."/>
            <person name="Song C."/>
            <person name="Xia L."/>
            <person name="Froenicke L."/>
            <person name="Lavelle D.O."/>
            <person name="Truco M.J."/>
            <person name="Xia R."/>
            <person name="Zhu S."/>
            <person name="Xu C."/>
            <person name="Xu H."/>
            <person name="Xu X."/>
            <person name="Cox K."/>
            <person name="Korf I."/>
            <person name="Meyers B.C."/>
            <person name="Michelmore R.W."/>
        </authorList>
    </citation>
    <scope>NUCLEOTIDE SEQUENCE [LARGE SCALE GENOMIC DNA]</scope>
    <source>
        <strain evidence="2">cv. Salinas</strain>
        <tissue evidence="1">Seedlings</tissue>
    </source>
</reference>